<name>A0A9Q4L424_9EURY</name>
<organism evidence="1 2">
    <name type="scientific">Natrinema salsiterrestre</name>
    <dbReference type="NCBI Taxonomy" id="2950540"/>
    <lineage>
        <taxon>Archaea</taxon>
        <taxon>Methanobacteriati</taxon>
        <taxon>Methanobacteriota</taxon>
        <taxon>Stenosarchaea group</taxon>
        <taxon>Halobacteria</taxon>
        <taxon>Halobacteriales</taxon>
        <taxon>Natrialbaceae</taxon>
        <taxon>Natrinema</taxon>
    </lineage>
</organism>
<evidence type="ECO:0000313" key="2">
    <source>
        <dbReference type="Proteomes" id="UP001154061"/>
    </source>
</evidence>
<keyword evidence="2" id="KW-1185">Reference proteome</keyword>
<proteinExistence type="predicted"/>
<dbReference type="AlphaFoldDB" id="A0A9Q4L424"/>
<dbReference type="RefSeq" id="WP_277522613.1">
    <property type="nucleotide sequence ID" value="NZ_JAMQOT010000005.1"/>
</dbReference>
<dbReference type="EMBL" id="JAMQOT010000005">
    <property type="protein sequence ID" value="MDF9746929.1"/>
    <property type="molecule type" value="Genomic_DNA"/>
</dbReference>
<dbReference type="Proteomes" id="UP001154061">
    <property type="component" value="Unassembled WGS sequence"/>
</dbReference>
<accession>A0A9Q4L424</accession>
<protein>
    <submittedName>
        <fullName evidence="1">Uncharacterized protein</fullName>
    </submittedName>
</protein>
<evidence type="ECO:0000313" key="1">
    <source>
        <dbReference type="EMBL" id="MDF9746929.1"/>
    </source>
</evidence>
<comment type="caution">
    <text evidence="1">The sequence shown here is derived from an EMBL/GenBank/DDBJ whole genome shotgun (WGS) entry which is preliminary data.</text>
</comment>
<sequence>MTTETDGTDYLRPDDNELPSLDRYSVVVTQTDALIIYDEAERDAWIQSDRWLSLLRRE</sequence>
<gene>
    <name evidence="1" type="ORF">NDI89_15165</name>
</gene>
<reference evidence="1" key="1">
    <citation type="submission" date="2022-06" db="EMBL/GenBank/DDBJ databases">
        <title>Natrinema sp. a new haloarchaeum isolate from saline soil.</title>
        <authorList>
            <person name="Strakova D."/>
            <person name="Galisteo C."/>
            <person name="Sanchez-Porro C."/>
            <person name="Ventosa A."/>
        </authorList>
    </citation>
    <scope>NUCLEOTIDE SEQUENCE</scope>
    <source>
        <strain evidence="1">S1CR25-10</strain>
    </source>
</reference>